<dbReference type="InterPro" id="IPR004193">
    <property type="entry name" value="Glyco_hydro_13_N"/>
</dbReference>
<dbReference type="Pfam" id="PF17999">
    <property type="entry name" value="PulA_N1"/>
    <property type="match status" value="1"/>
</dbReference>
<dbReference type="Gene3D" id="2.60.40.2320">
    <property type="match status" value="1"/>
</dbReference>
<dbReference type="Pfam" id="PF00128">
    <property type="entry name" value="Alpha-amylase"/>
    <property type="match status" value="2"/>
</dbReference>
<protein>
    <submittedName>
        <fullName evidence="3">Type II secretory pathway, pullulanase PulA glycosidase</fullName>
        <ecNumber evidence="3">3.2.1.41</ecNumber>
    </submittedName>
</protein>
<dbReference type="Gene3D" id="2.60.40.10">
    <property type="entry name" value="Immunoglobulins"/>
    <property type="match status" value="1"/>
</dbReference>
<dbReference type="Gene3D" id="3.20.20.80">
    <property type="entry name" value="Glycosidases"/>
    <property type="match status" value="1"/>
</dbReference>
<organism evidence="3 4">
    <name type="scientific">Streptococcus massiliensis</name>
    <dbReference type="NCBI Taxonomy" id="313439"/>
    <lineage>
        <taxon>Bacteria</taxon>
        <taxon>Bacillati</taxon>
        <taxon>Bacillota</taxon>
        <taxon>Bacilli</taxon>
        <taxon>Lactobacillales</taxon>
        <taxon>Streptococcaceae</taxon>
        <taxon>Streptococcus</taxon>
    </lineage>
</organism>
<evidence type="ECO:0000259" key="2">
    <source>
        <dbReference type="SMART" id="SM00642"/>
    </source>
</evidence>
<dbReference type="Pfam" id="PF02922">
    <property type="entry name" value="CBM_48"/>
    <property type="match status" value="1"/>
</dbReference>
<dbReference type="OrthoDB" id="9761875at2"/>
<accession>A0A380KZF7</accession>
<dbReference type="InterPro" id="IPR014756">
    <property type="entry name" value="Ig_E-set"/>
</dbReference>
<dbReference type="InterPro" id="IPR011840">
    <property type="entry name" value="PulA_typeI"/>
</dbReference>
<dbReference type="NCBIfam" id="TIGR02104">
    <property type="entry name" value="pulA_typeI"/>
    <property type="match status" value="1"/>
</dbReference>
<dbReference type="EC" id="3.2.1.41" evidence="3"/>
<dbReference type="AlphaFoldDB" id="A0A380KZF7"/>
<proteinExistence type="inferred from homology"/>
<dbReference type="InterPro" id="IPR013783">
    <property type="entry name" value="Ig-like_fold"/>
</dbReference>
<reference evidence="3" key="1">
    <citation type="submission" date="2018-06" db="EMBL/GenBank/DDBJ databases">
        <authorList>
            <consortium name="Pathogen Informatics"/>
            <person name="Doyle S."/>
        </authorList>
    </citation>
    <scope>NUCLEOTIDE SEQUENCE [LARGE SCALE GENOMIC DNA]</scope>
    <source>
        <strain evidence="3">NCTC13765</strain>
    </source>
</reference>
<dbReference type="STRING" id="1123307.GCA_000380065_01150"/>
<dbReference type="PANTHER" id="PTHR43002">
    <property type="entry name" value="GLYCOGEN DEBRANCHING ENZYME"/>
    <property type="match status" value="1"/>
</dbReference>
<dbReference type="InterPro" id="IPR017853">
    <property type="entry name" value="GH"/>
</dbReference>
<feature type="domain" description="Glycosyl hydrolase family 13 catalytic" evidence="2">
    <location>
        <begin position="218"/>
        <end position="605"/>
    </location>
</feature>
<dbReference type="Proteomes" id="UP000254634">
    <property type="component" value="Unassembled WGS sequence"/>
</dbReference>
<dbReference type="InterPro" id="IPR040697">
    <property type="entry name" value="PulA_N1"/>
</dbReference>
<dbReference type="CDD" id="cd02860">
    <property type="entry name" value="E_set_Pullulanase"/>
    <property type="match status" value="1"/>
</dbReference>
<dbReference type="SUPFAM" id="SSF51445">
    <property type="entry name" value="(Trans)glycosidases"/>
    <property type="match status" value="1"/>
</dbReference>
<keyword evidence="4" id="KW-1185">Reference proteome</keyword>
<keyword evidence="3" id="KW-0326">Glycosidase</keyword>
<dbReference type="GO" id="GO:0005975">
    <property type="term" value="P:carbohydrate metabolic process"/>
    <property type="evidence" value="ECO:0007669"/>
    <property type="project" value="InterPro"/>
</dbReference>
<gene>
    <name evidence="3" type="primary">amyX</name>
    <name evidence="3" type="ORF">NCTC13765_01547</name>
</gene>
<dbReference type="InterPro" id="IPR006047">
    <property type="entry name" value="GH13_cat_dom"/>
</dbReference>
<evidence type="ECO:0000256" key="1">
    <source>
        <dbReference type="ARBA" id="ARBA00008061"/>
    </source>
</evidence>
<dbReference type="RefSeq" id="WP_018371850.1">
    <property type="nucleotide sequence ID" value="NZ_UHFR01000005.1"/>
</dbReference>
<comment type="similarity">
    <text evidence="1">Belongs to the glycosyl hydrolase 13 family.</text>
</comment>
<dbReference type="SMART" id="SM00642">
    <property type="entry name" value="Aamy"/>
    <property type="match status" value="1"/>
</dbReference>
<sequence length="691" mass="79687">MTFRAFRAYLDNTNLITLTLESIYDHSQVNFTIENKKTGQAFPLSPIKVYQDSHLFIYQLETSHIQLGDHYWIYDQDRNKTTLEYRNVVRSSDFEETFIYDGEDLGSFYKPDSTQFKFWAPVSEEVLLQITTDKQSITHPMTQGVCGVWQTVLTGDWEKARYHYLHKVNGNWLEVHDPYALSSTANSGDSYVIDRSKITPAIKRANTQVPMTQAIIYEMSVRDFTWQKEAGFKQAGKFLGLTESPEFHGKKIGLDYIKNLGVTHVQLMPIYDFGSVDEKHPAWVYNWGYDPVQYNVPEGSYSSQPDDPYSRITELQETIARYHEADISVIMDVVYNHVYVAETYAFEKIVPGYAYRYDMYGHRTNGTFCGNDIASERAMIRRYIKQSIKQWVRLYGMDGFRFDLMGILDSQTLNELSKELKAIYPNIYLYGEGWCMGTGLDNALLAHQYNANQLPDIGFFSDDFRNTIKSNLSHPHLVFEPTNKYQIEKVLTANVGAYGEQHFCQPHQAINYTECHDNATVFDYIALENKGIDEQARIRAARLALHLVLLAQGVPFIHSGQEVFRTKNLIDNSYNSPDKINQFDWKRVIEYGSELDFVKQLIAFRKAHPILGLTCAATIKKHCRLNWIDDRLLCYHLENEKENLDILINFASDATCLPYYEGEQSILLSSSIPQQKDGRIVLQGQTFVILG</sequence>
<dbReference type="GO" id="GO:0051060">
    <property type="term" value="F:pullulanase activity"/>
    <property type="evidence" value="ECO:0007669"/>
    <property type="project" value="UniProtKB-EC"/>
</dbReference>
<evidence type="ECO:0000313" key="4">
    <source>
        <dbReference type="Proteomes" id="UP000254634"/>
    </source>
</evidence>
<keyword evidence="3" id="KW-0378">Hydrolase</keyword>
<dbReference type="CDD" id="cd11341">
    <property type="entry name" value="AmyAc_Pullulanase_LD-like"/>
    <property type="match status" value="1"/>
</dbReference>
<evidence type="ECO:0000313" key="3">
    <source>
        <dbReference type="EMBL" id="SUN77025.1"/>
    </source>
</evidence>
<name>A0A380KZF7_9STRE</name>
<dbReference type="SUPFAM" id="SSF81296">
    <property type="entry name" value="E set domains"/>
    <property type="match status" value="1"/>
</dbReference>
<dbReference type="EMBL" id="UHFR01000005">
    <property type="protein sequence ID" value="SUN77025.1"/>
    <property type="molecule type" value="Genomic_DNA"/>
</dbReference>